<proteinExistence type="predicted"/>
<dbReference type="EMBL" id="JAWDJR010000015">
    <property type="protein sequence ID" value="KAK9961622.1"/>
    <property type="molecule type" value="Genomic_DNA"/>
</dbReference>
<reference evidence="1 2" key="1">
    <citation type="submission" date="2024-05" db="EMBL/GenBank/DDBJ databases">
        <title>A high-quality chromosomal-level genome assembly of Topmouth culter (Culter alburnus).</title>
        <authorList>
            <person name="Zhao H."/>
        </authorList>
    </citation>
    <scope>NUCLEOTIDE SEQUENCE [LARGE SCALE GENOMIC DNA]</scope>
    <source>
        <strain evidence="1">CATC2023</strain>
        <tissue evidence="1">Muscle</tissue>
    </source>
</reference>
<name>A0AAW1ZJJ3_CULAL</name>
<organism evidence="1 2">
    <name type="scientific">Culter alburnus</name>
    <name type="common">Topmouth culter</name>
    <dbReference type="NCBI Taxonomy" id="194366"/>
    <lineage>
        <taxon>Eukaryota</taxon>
        <taxon>Metazoa</taxon>
        <taxon>Chordata</taxon>
        <taxon>Craniata</taxon>
        <taxon>Vertebrata</taxon>
        <taxon>Euteleostomi</taxon>
        <taxon>Actinopterygii</taxon>
        <taxon>Neopterygii</taxon>
        <taxon>Teleostei</taxon>
        <taxon>Ostariophysi</taxon>
        <taxon>Cypriniformes</taxon>
        <taxon>Xenocyprididae</taxon>
        <taxon>Xenocypridinae</taxon>
        <taxon>Culter</taxon>
    </lineage>
</organism>
<evidence type="ECO:0000313" key="2">
    <source>
        <dbReference type="Proteomes" id="UP001479290"/>
    </source>
</evidence>
<protein>
    <submittedName>
        <fullName evidence="1">Uncharacterized protein</fullName>
    </submittedName>
</protein>
<evidence type="ECO:0000313" key="1">
    <source>
        <dbReference type="EMBL" id="KAK9961622.1"/>
    </source>
</evidence>
<keyword evidence="2" id="KW-1185">Reference proteome</keyword>
<dbReference type="AlphaFoldDB" id="A0AAW1ZJJ3"/>
<dbReference type="Proteomes" id="UP001479290">
    <property type="component" value="Unassembled WGS sequence"/>
</dbReference>
<sequence length="115" mass="12727">MGGCSVGPVCHRHVRAALLSRGTLRMKCIAVHTSTVIGPTEIRVLILSISEISPCRCCAVDRLLKVARFAQSPSSEEEDWNNKRTDLFSIRQCTGERTLTVRLAKESARGFLPMK</sequence>
<gene>
    <name evidence="1" type="ORF">ABG768_007036</name>
</gene>
<comment type="caution">
    <text evidence="1">The sequence shown here is derived from an EMBL/GenBank/DDBJ whole genome shotgun (WGS) entry which is preliminary data.</text>
</comment>
<accession>A0AAW1ZJJ3</accession>
<feature type="non-terminal residue" evidence="1">
    <location>
        <position position="115"/>
    </location>
</feature>